<gene>
    <name evidence="1" type="ORF">ADEAN_000089200</name>
</gene>
<dbReference type="VEuPathDB" id="TriTrypDB:ADEAN_000089200"/>
<evidence type="ECO:0000313" key="1">
    <source>
        <dbReference type="EMBL" id="CAD2213451.1"/>
    </source>
</evidence>
<protein>
    <submittedName>
        <fullName evidence="1">Uncharacterized protein</fullName>
    </submittedName>
</protein>
<keyword evidence="2" id="KW-1185">Reference proteome</keyword>
<proteinExistence type="predicted"/>
<dbReference type="AlphaFoldDB" id="S9VQ70"/>
<dbReference type="EMBL" id="LR877145">
    <property type="protein sequence ID" value="CAD2213451.1"/>
    <property type="molecule type" value="Genomic_DNA"/>
</dbReference>
<accession>S9VQ70</accession>
<sequence>MREAVYVDVNQGDVKTVVDFRAPFLSVCGTAVSTDAASLEALQQRHLNRNYRLPFWISNSEATFLLNFPYVKRALSIDHTLFERRSHLFANDAVAVSVLDGGASKRVVNLEELTRKDMDFETTIRYCFYFFRLFEPINVATRQPFDKYVTNRIRLESVMSKCWCSIWGTAEDYAAAGIPLRDDPLDLVAVDLFGNELTLISAMGTVSPQDCFSQVYPSKAIFE</sequence>
<reference evidence="1 2" key="1">
    <citation type="submission" date="2020-08" db="EMBL/GenBank/DDBJ databases">
        <authorList>
            <person name="Newling K."/>
            <person name="Davey J."/>
            <person name="Forrester S."/>
        </authorList>
    </citation>
    <scope>NUCLEOTIDE SEQUENCE [LARGE SCALE GENOMIC DNA]</scope>
    <source>
        <strain evidence="2">Crithidia deanei Carvalho (ATCC PRA-265)</strain>
    </source>
</reference>
<dbReference type="OrthoDB" id="271829at2759"/>
<dbReference type="Proteomes" id="UP000515908">
    <property type="component" value="Chromosome 01"/>
</dbReference>
<organism evidence="1 2">
    <name type="scientific">Angomonas deanei</name>
    <dbReference type="NCBI Taxonomy" id="59799"/>
    <lineage>
        <taxon>Eukaryota</taxon>
        <taxon>Discoba</taxon>
        <taxon>Euglenozoa</taxon>
        <taxon>Kinetoplastea</taxon>
        <taxon>Metakinetoplastina</taxon>
        <taxon>Trypanosomatida</taxon>
        <taxon>Trypanosomatidae</taxon>
        <taxon>Strigomonadinae</taxon>
        <taxon>Angomonas</taxon>
    </lineage>
</organism>
<name>S9VQ70_9TRYP</name>
<evidence type="ECO:0000313" key="2">
    <source>
        <dbReference type="Proteomes" id="UP000515908"/>
    </source>
</evidence>